<dbReference type="AlphaFoldDB" id="A0A8S0XV45"/>
<evidence type="ECO:0000313" key="2">
    <source>
        <dbReference type="EMBL" id="CAA7266331.1"/>
    </source>
</evidence>
<keyword evidence="3" id="KW-1185">Reference proteome</keyword>
<evidence type="ECO:0000313" key="3">
    <source>
        <dbReference type="Proteomes" id="UP000467700"/>
    </source>
</evidence>
<comment type="caution">
    <text evidence="2">The sequence shown here is derived from an EMBL/GenBank/DDBJ whole genome shotgun (WGS) entry which is preliminary data.</text>
</comment>
<dbReference type="OrthoDB" id="2995895at2759"/>
<evidence type="ECO:0008006" key="4">
    <source>
        <dbReference type="Google" id="ProtNLM"/>
    </source>
</evidence>
<evidence type="ECO:0000256" key="1">
    <source>
        <dbReference type="SAM" id="MobiDB-lite"/>
    </source>
</evidence>
<name>A0A8S0XV45_CYCAE</name>
<protein>
    <recommendedName>
        <fullName evidence="4">F-box domain-containing protein</fullName>
    </recommendedName>
</protein>
<dbReference type="Proteomes" id="UP000467700">
    <property type="component" value="Unassembled WGS sequence"/>
</dbReference>
<dbReference type="EMBL" id="CACVBS010000054">
    <property type="protein sequence ID" value="CAA7266331.1"/>
    <property type="molecule type" value="Genomic_DNA"/>
</dbReference>
<feature type="region of interest" description="Disordered" evidence="1">
    <location>
        <begin position="343"/>
        <end position="362"/>
    </location>
</feature>
<dbReference type="InterPro" id="IPR032675">
    <property type="entry name" value="LRR_dom_sf"/>
</dbReference>
<proteinExistence type="predicted"/>
<dbReference type="SUPFAM" id="SSF52047">
    <property type="entry name" value="RNI-like"/>
    <property type="match status" value="1"/>
</dbReference>
<reference evidence="2 3" key="1">
    <citation type="submission" date="2020-01" db="EMBL/GenBank/DDBJ databases">
        <authorList>
            <person name="Gupta K D."/>
        </authorList>
    </citation>
    <scope>NUCLEOTIDE SEQUENCE [LARGE SCALE GENOMIC DNA]</scope>
</reference>
<accession>A0A8S0XV45</accession>
<organism evidence="2 3">
    <name type="scientific">Cyclocybe aegerita</name>
    <name type="common">Black poplar mushroom</name>
    <name type="synonym">Agrocybe aegerita</name>
    <dbReference type="NCBI Taxonomy" id="1973307"/>
    <lineage>
        <taxon>Eukaryota</taxon>
        <taxon>Fungi</taxon>
        <taxon>Dikarya</taxon>
        <taxon>Basidiomycota</taxon>
        <taxon>Agaricomycotina</taxon>
        <taxon>Agaricomycetes</taxon>
        <taxon>Agaricomycetidae</taxon>
        <taxon>Agaricales</taxon>
        <taxon>Agaricineae</taxon>
        <taxon>Bolbitiaceae</taxon>
        <taxon>Cyclocybe</taxon>
    </lineage>
</organism>
<dbReference type="Gene3D" id="3.80.10.10">
    <property type="entry name" value="Ribonuclease Inhibitor"/>
    <property type="match status" value="1"/>
</dbReference>
<sequence>MSHSFENLFPELYPLIASHIPLHATPQTLLSLAITNRHFSEFILPLVHQCLILRDENSIMKILHKISVDSAFSVRVRELHLICMGSISKKVDAFDTIKELEKVVAAGALPNLHTLGLRSCEYESDPDDHPNFWAIVNEHCRRLRRIRLIDVYGVEYLPSKERDFHWLRSSGVFQIPDLSTLSFRVANANLKDQHYTSFLSTLTPWTHSLQTLSLSLSLDIWSVNQPSEAMDFWTRHPNLESLTLCCADGVKCFVDSIPRDFLPHLRHLKASYVDVRALAPVLPQLTSLAVHDSINSQVPYLLRSVIPGGLPGLKSLYFVRGRWDKNAVAEGASWYETHDGAFHESKEEKKKEKKKKKKSDKSDRNILRDYMRSIARGAPNIEELGFAHVESLSGLVEISDVFSDLRRLKRMYYRMHFEDGDNPNEATIAHVLALAKESFIPCLESVTNLNDDIPYTVSRILRDENGNPCEVVLGTGGGMEVGNEDSAFLFYYPNNVTCSID</sequence>
<gene>
    <name evidence="2" type="ORF">AAE3_LOCUS8638</name>
</gene>